<dbReference type="STRING" id="1202768.SAMN05216285_1836"/>
<evidence type="ECO:0000256" key="3">
    <source>
        <dbReference type="ARBA" id="ARBA00022692"/>
    </source>
</evidence>
<dbReference type="CDD" id="cd06581">
    <property type="entry name" value="TM_PBP1_LivM_like"/>
    <property type="match status" value="1"/>
</dbReference>
<dbReference type="GO" id="GO:0005886">
    <property type="term" value="C:plasma membrane"/>
    <property type="evidence" value="ECO:0007669"/>
    <property type="project" value="UniProtKB-SubCell"/>
</dbReference>
<dbReference type="GO" id="GO:0015658">
    <property type="term" value="F:branched-chain amino acid transmembrane transporter activity"/>
    <property type="evidence" value="ECO:0007669"/>
    <property type="project" value="InterPro"/>
</dbReference>
<dbReference type="AlphaFoldDB" id="A0A1I0NKN5"/>
<dbReference type="eggNOG" id="arCOG01274">
    <property type="taxonomic scope" value="Archaea"/>
</dbReference>
<dbReference type="Proteomes" id="UP000183275">
    <property type="component" value="Unassembled WGS sequence"/>
</dbReference>
<keyword evidence="5 6" id="KW-0472">Membrane</keyword>
<feature type="transmembrane region" description="Helical" evidence="6">
    <location>
        <begin position="212"/>
        <end position="239"/>
    </location>
</feature>
<comment type="subcellular location">
    <subcellularLocation>
        <location evidence="1">Cell membrane</location>
        <topology evidence="1">Multi-pass membrane protein</topology>
    </subcellularLocation>
</comment>
<feature type="transmembrane region" description="Helical" evidence="6">
    <location>
        <begin position="172"/>
        <end position="192"/>
    </location>
</feature>
<feature type="transmembrane region" description="Helical" evidence="6">
    <location>
        <begin position="56"/>
        <end position="78"/>
    </location>
</feature>
<feature type="transmembrane region" description="Helical" evidence="6">
    <location>
        <begin position="335"/>
        <end position="352"/>
    </location>
</feature>
<evidence type="ECO:0000256" key="1">
    <source>
        <dbReference type="ARBA" id="ARBA00004651"/>
    </source>
</evidence>
<feature type="transmembrane region" description="Helical" evidence="6">
    <location>
        <begin position="260"/>
        <end position="278"/>
    </location>
</feature>
<evidence type="ECO:0000256" key="6">
    <source>
        <dbReference type="SAM" id="Phobius"/>
    </source>
</evidence>
<evidence type="ECO:0000313" key="8">
    <source>
        <dbReference type="Proteomes" id="UP000183275"/>
    </source>
</evidence>
<name>A0A1I0NKN5_9EURY</name>
<accession>A0A1I0NKN5</accession>
<keyword evidence="4 6" id="KW-1133">Transmembrane helix</keyword>
<dbReference type="PANTHER" id="PTHR30482:SF10">
    <property type="entry name" value="HIGH-AFFINITY BRANCHED-CHAIN AMINO ACID TRANSPORT PROTEIN BRAE"/>
    <property type="match status" value="1"/>
</dbReference>
<dbReference type="EMBL" id="FOIS01000002">
    <property type="protein sequence ID" value="SEW01882.1"/>
    <property type="molecule type" value="Genomic_DNA"/>
</dbReference>
<keyword evidence="2" id="KW-1003">Cell membrane</keyword>
<feature type="transmembrane region" description="Helical" evidence="6">
    <location>
        <begin position="84"/>
        <end position="102"/>
    </location>
</feature>
<dbReference type="InterPro" id="IPR043428">
    <property type="entry name" value="LivM-like"/>
</dbReference>
<dbReference type="OrthoDB" id="30958at2157"/>
<evidence type="ECO:0000256" key="4">
    <source>
        <dbReference type="ARBA" id="ARBA00022989"/>
    </source>
</evidence>
<evidence type="ECO:0000313" key="7">
    <source>
        <dbReference type="EMBL" id="SEW01882.1"/>
    </source>
</evidence>
<protein>
    <submittedName>
        <fullName evidence="7">Amino acid/amide ABC transporter membrane protein 2, HAAT family</fullName>
    </submittedName>
</protein>
<organism evidence="7 8">
    <name type="scientific">Natrinema salifodinae</name>
    <dbReference type="NCBI Taxonomy" id="1202768"/>
    <lineage>
        <taxon>Archaea</taxon>
        <taxon>Methanobacteriati</taxon>
        <taxon>Methanobacteriota</taxon>
        <taxon>Stenosarchaea group</taxon>
        <taxon>Halobacteria</taxon>
        <taxon>Halobacteriales</taxon>
        <taxon>Natrialbaceae</taxon>
        <taxon>Natrinema</taxon>
    </lineage>
</organism>
<feature type="transmembrane region" description="Helical" evidence="6">
    <location>
        <begin position="298"/>
        <end position="323"/>
    </location>
</feature>
<dbReference type="RefSeq" id="WP_049989001.1">
    <property type="nucleotide sequence ID" value="NZ_FOIS01000002.1"/>
</dbReference>
<evidence type="ECO:0000256" key="5">
    <source>
        <dbReference type="ARBA" id="ARBA00023136"/>
    </source>
</evidence>
<sequence length="372" mass="40171">MSEGVQRLGRLRSTVRQTILLPSGRAAARALSPVDRALRPGADLFNRYLGSYFGEVTGLQLGLLVASLVALVSVPAWAPLLVGNYMRTLALACIWAIFAMGWDVQSGYTGYISFGHSALSAAAGYTTALLAVSLSPVPSFWVTIPVSILAALVLGLLIGLPSLRLSGPYFSLVTFVAVLLFYRLTIGFSETLGGENGFQAVEVFTWDFTERYFLMLVPMLFIAAALTFVARSNVGTVLVAIRENERAVSAAGLDPTKFKLWSFALSSITMGIGGVLLAHFGGNVDPATFVVVDRSIEMIAMAVIGGMSSVLGPIGGAFLFVLLRDEILRLWFGHSTRWVMLWLLVLLVLVFARDGLFRRIWHTVGSIGGDRK</sequence>
<dbReference type="PANTHER" id="PTHR30482">
    <property type="entry name" value="HIGH-AFFINITY BRANCHED-CHAIN AMINO ACID TRANSPORT SYSTEM PERMEASE"/>
    <property type="match status" value="1"/>
</dbReference>
<proteinExistence type="predicted"/>
<reference evidence="8" key="1">
    <citation type="submission" date="2016-10" db="EMBL/GenBank/DDBJ databases">
        <authorList>
            <person name="Varghese N."/>
        </authorList>
    </citation>
    <scope>NUCLEOTIDE SEQUENCE [LARGE SCALE GENOMIC DNA]</scope>
    <source>
        <strain evidence="8">CGMCC 1.12284</strain>
    </source>
</reference>
<feature type="transmembrane region" description="Helical" evidence="6">
    <location>
        <begin position="140"/>
        <end position="160"/>
    </location>
</feature>
<dbReference type="InterPro" id="IPR001851">
    <property type="entry name" value="ABC_transp_permease"/>
</dbReference>
<gene>
    <name evidence="7" type="ORF">SAMN05216285_1836</name>
</gene>
<dbReference type="Pfam" id="PF02653">
    <property type="entry name" value="BPD_transp_2"/>
    <property type="match status" value="1"/>
</dbReference>
<evidence type="ECO:0000256" key="2">
    <source>
        <dbReference type="ARBA" id="ARBA00022475"/>
    </source>
</evidence>
<feature type="transmembrane region" description="Helical" evidence="6">
    <location>
        <begin position="114"/>
        <end position="134"/>
    </location>
</feature>
<keyword evidence="3 6" id="KW-0812">Transmembrane</keyword>
<keyword evidence="8" id="KW-1185">Reference proteome</keyword>